<dbReference type="EMBL" id="JAHZIJ010000020">
    <property type="protein sequence ID" value="MBW7477118.1"/>
    <property type="molecule type" value="Genomic_DNA"/>
</dbReference>
<keyword evidence="5" id="KW-0677">Repeat</keyword>
<dbReference type="RefSeq" id="WP_219874366.1">
    <property type="nucleotide sequence ID" value="NZ_JAHZIJ010000020.1"/>
</dbReference>
<dbReference type="Gene3D" id="3.30.300.30">
    <property type="match status" value="1"/>
</dbReference>
<dbReference type="Pfam" id="PF00668">
    <property type="entry name" value="Condensation"/>
    <property type="match status" value="2"/>
</dbReference>
<dbReference type="InterPro" id="IPR020845">
    <property type="entry name" value="AMP-binding_CS"/>
</dbReference>
<comment type="caution">
    <text evidence="10">The sequence shown here is derived from an EMBL/GenBank/DDBJ whole genome shotgun (WGS) entry which is preliminary data.</text>
</comment>
<keyword evidence="6" id="KW-0045">Antibiotic biosynthesis</keyword>
<keyword evidence="11" id="KW-1185">Reference proteome</keyword>
<dbReference type="PANTHER" id="PTHR45527:SF1">
    <property type="entry name" value="FATTY ACID SYNTHASE"/>
    <property type="match status" value="1"/>
</dbReference>
<dbReference type="Pfam" id="PF00501">
    <property type="entry name" value="AMP-binding"/>
    <property type="match status" value="1"/>
</dbReference>
<comment type="similarity">
    <text evidence="2">Belongs to the ATP-dependent AMP-binding enzyme family.</text>
</comment>
<proteinExistence type="inferred from homology"/>
<dbReference type="Proteomes" id="UP000812277">
    <property type="component" value="Unassembled WGS sequence"/>
</dbReference>
<keyword evidence="3" id="KW-0596">Phosphopantetheine</keyword>
<name>A0ABS7DBJ9_9BACL</name>
<evidence type="ECO:0000256" key="4">
    <source>
        <dbReference type="ARBA" id="ARBA00022553"/>
    </source>
</evidence>
<dbReference type="Pfam" id="PF13193">
    <property type="entry name" value="AMP-binding_C"/>
    <property type="match status" value="1"/>
</dbReference>
<comment type="cofactor">
    <cofactor evidence="1">
        <name>pantetheine 4'-phosphate</name>
        <dbReference type="ChEBI" id="CHEBI:47942"/>
    </cofactor>
</comment>
<feature type="region of interest" description="Disordered" evidence="8">
    <location>
        <begin position="755"/>
        <end position="782"/>
    </location>
</feature>
<sequence>MNRDAIAPAGWEQSTTEEFRQAELYWLDKLRDLPTAPSFQGDSVKHADKSEGIHRCSMPPALSEALLQRCKGNDGLISVFLVSVLQTLVCKVTAQRDIIIGSPIHTAYAQDEDDNSFVLLRSLMSGEMTCKEVLQSVKLNVADAYNYQYYPIGKLLDKLGLANEPVFRIVFAYDAIHGQALKPRELPHNDLVFRFSRNDAATQILEFEIQYDALRFKQTTIETIASALCRLLDQFLHHPDLSVNQLELVAEEEKHQITNQFNQTDTPYASHLSASRLFERIASEHPGRTAVVSGEFRLTYAELNERANRLAHVLADKGVGPDVIVALIADRTAERIIAMLAILKAGGAFLPVDPSYPAERIAYMLQDSGAGLAIADMKYTSLLPEELHVLDLQDAADEEKGSSENLQADPSPEHLAYMIYTSGSTGLPKGVMLQHRGLAALKETFSQELAITPEDAIVQFASPSFDASVWEMFMALHTGAELHMVPEDTVNSFEAFASYLHANGITVVTLPPNYLAYLNPEDTGSLRMVITAGSAVSSELVRKWSAEIEFINAYGPTEATICATMWSSKGTRSRFENGREFENGTVPIGTPILNNRIYILNHEHQHMPLGLAGELYISSPGIARGYRNREELSREKFVADPYRTGSRMYGTGDMARWLPDGNIEYLGRLDDQLKIRGFRIELGEIENRLSAYSGLTQGVVIARQEEGGAVLYAYYVSEDAISTPELRAFMSEQLPDYMIPSFFYRMDQLPLTPNGKVDRKALPDPEQFTANSSAAEGDDAPSTRFEEELLQIWKKTLRRDGIGVRENFFEIGGHSLKAMTMISDIYAAFGRQVTISQFMEAPTIEALARIIESGEEVERIVIEPAPPSDRYPLSPAQTRMFILSGHEGTGVAYNIPIFMEIRGTIDPGRLENAARQLIQRHESLRTSFHWQDGEPVQIIHEQPTFKLSVVQASESEVEDRTKAFLQPFDLGHAPLLRMELLLIQSDRAILLVDMHHIISDGVSVANLLRDYMALYEGKELAPLAIQYKDYAVWQQKQVEIGSVAVHESYWKSVFAEAAPPVLLPLDYERPELSSYAGERLRARLDASQREQLNQLTSLTGTTVYMALLAIYSITLSKLALQNDIVVGTPVAGRPVAEVNDIVGMFVNMLPMRSAPLSSKPFLAYLAEVKETVLSAFQHQQYPFDEMVHALKIRREPGINPLFNVSFALQNMDMPRFDLEDISVRTYGDTVSAAKFDLTLWATEDEDGIGFELEYASSLFKRESAELFMEALLQVAGKVMEQPESLLGQIDIVDEGLKSQLLGSIAQTEDALDIDFDL</sequence>
<dbReference type="CDD" id="cd19531">
    <property type="entry name" value="LCL_NRPS-like"/>
    <property type="match status" value="1"/>
</dbReference>
<dbReference type="InterPro" id="IPR000873">
    <property type="entry name" value="AMP-dep_synth/lig_dom"/>
</dbReference>
<dbReference type="PROSITE" id="PS00012">
    <property type="entry name" value="PHOSPHOPANTETHEINE"/>
    <property type="match status" value="1"/>
</dbReference>
<evidence type="ECO:0000313" key="11">
    <source>
        <dbReference type="Proteomes" id="UP000812277"/>
    </source>
</evidence>
<dbReference type="InterPro" id="IPR045851">
    <property type="entry name" value="AMP-bd_C_sf"/>
</dbReference>
<dbReference type="Gene3D" id="3.30.559.10">
    <property type="entry name" value="Chloramphenicol acetyltransferase-like domain"/>
    <property type="match status" value="1"/>
</dbReference>
<evidence type="ECO:0000256" key="6">
    <source>
        <dbReference type="ARBA" id="ARBA00023194"/>
    </source>
</evidence>
<dbReference type="NCBIfam" id="TIGR01733">
    <property type="entry name" value="AA-adenyl-dom"/>
    <property type="match status" value="1"/>
</dbReference>
<evidence type="ECO:0000256" key="3">
    <source>
        <dbReference type="ARBA" id="ARBA00022450"/>
    </source>
</evidence>
<keyword evidence="7" id="KW-0511">Multifunctional enzyme</keyword>
<dbReference type="InterPro" id="IPR010071">
    <property type="entry name" value="AA_adenyl_dom"/>
</dbReference>
<dbReference type="SUPFAM" id="SSF47336">
    <property type="entry name" value="ACP-like"/>
    <property type="match status" value="1"/>
</dbReference>
<dbReference type="InterPro" id="IPR025110">
    <property type="entry name" value="AMP-bd_C"/>
</dbReference>
<dbReference type="InterPro" id="IPR009081">
    <property type="entry name" value="PP-bd_ACP"/>
</dbReference>
<dbReference type="Gene3D" id="2.30.38.10">
    <property type="entry name" value="Luciferase, Domain 3"/>
    <property type="match status" value="1"/>
</dbReference>
<dbReference type="InterPro" id="IPR006162">
    <property type="entry name" value="Ppantetheine_attach_site"/>
</dbReference>
<dbReference type="Gene3D" id="1.10.1200.10">
    <property type="entry name" value="ACP-like"/>
    <property type="match status" value="1"/>
</dbReference>
<dbReference type="Pfam" id="PF00550">
    <property type="entry name" value="PP-binding"/>
    <property type="match status" value="1"/>
</dbReference>
<dbReference type="CDD" id="cd05930">
    <property type="entry name" value="A_NRPS"/>
    <property type="match status" value="1"/>
</dbReference>
<dbReference type="SUPFAM" id="SSF52777">
    <property type="entry name" value="CoA-dependent acyltransferases"/>
    <property type="match status" value="3"/>
</dbReference>
<protein>
    <submittedName>
        <fullName evidence="10">Amino acid adenylation domain-containing protein</fullName>
    </submittedName>
</protein>
<feature type="domain" description="Carrier" evidence="9">
    <location>
        <begin position="780"/>
        <end position="855"/>
    </location>
</feature>
<dbReference type="PROSITE" id="PS50075">
    <property type="entry name" value="CARRIER"/>
    <property type="match status" value="1"/>
</dbReference>
<dbReference type="SUPFAM" id="SSF56801">
    <property type="entry name" value="Acetyl-CoA synthetase-like"/>
    <property type="match status" value="1"/>
</dbReference>
<evidence type="ECO:0000313" key="10">
    <source>
        <dbReference type="EMBL" id="MBW7477118.1"/>
    </source>
</evidence>
<evidence type="ECO:0000256" key="7">
    <source>
        <dbReference type="ARBA" id="ARBA00023268"/>
    </source>
</evidence>
<dbReference type="PANTHER" id="PTHR45527">
    <property type="entry name" value="NONRIBOSOMAL PEPTIDE SYNTHETASE"/>
    <property type="match status" value="1"/>
</dbReference>
<evidence type="ECO:0000259" key="9">
    <source>
        <dbReference type="PROSITE" id="PS50075"/>
    </source>
</evidence>
<dbReference type="InterPro" id="IPR001242">
    <property type="entry name" value="Condensation_dom"/>
</dbReference>
<reference evidence="10 11" key="1">
    <citation type="submission" date="2021-07" db="EMBL/GenBank/DDBJ databases">
        <title>Paenibacillus radiodurans sp. nov., isolated from the southeastern edge of Tengger Desert.</title>
        <authorList>
            <person name="Zhang G."/>
        </authorList>
    </citation>
    <scope>NUCLEOTIDE SEQUENCE [LARGE SCALE GENOMIC DNA]</scope>
    <source>
        <strain evidence="10 11">DT7-4</strain>
    </source>
</reference>
<dbReference type="PROSITE" id="PS00455">
    <property type="entry name" value="AMP_BINDING"/>
    <property type="match status" value="1"/>
</dbReference>
<evidence type="ECO:0000256" key="8">
    <source>
        <dbReference type="SAM" id="MobiDB-lite"/>
    </source>
</evidence>
<dbReference type="Gene3D" id="3.30.559.30">
    <property type="entry name" value="Nonribosomal peptide synthetase, condensation domain"/>
    <property type="match status" value="2"/>
</dbReference>
<dbReference type="Gene3D" id="3.40.50.980">
    <property type="match status" value="2"/>
</dbReference>
<evidence type="ECO:0000256" key="2">
    <source>
        <dbReference type="ARBA" id="ARBA00006432"/>
    </source>
</evidence>
<dbReference type="InterPro" id="IPR036736">
    <property type="entry name" value="ACP-like_sf"/>
</dbReference>
<evidence type="ECO:0000256" key="5">
    <source>
        <dbReference type="ARBA" id="ARBA00022737"/>
    </source>
</evidence>
<organism evidence="10 11">
    <name type="scientific">Paenibacillus oenotherae</name>
    <dbReference type="NCBI Taxonomy" id="1435645"/>
    <lineage>
        <taxon>Bacteria</taxon>
        <taxon>Bacillati</taxon>
        <taxon>Bacillota</taxon>
        <taxon>Bacilli</taxon>
        <taxon>Bacillales</taxon>
        <taxon>Paenibacillaceae</taxon>
        <taxon>Paenibacillus</taxon>
    </lineage>
</organism>
<accession>A0ABS7DBJ9</accession>
<gene>
    <name evidence="10" type="ORF">K0T92_20590</name>
</gene>
<keyword evidence="4" id="KW-0597">Phosphoprotein</keyword>
<dbReference type="InterPro" id="IPR023213">
    <property type="entry name" value="CAT-like_dom_sf"/>
</dbReference>
<evidence type="ECO:0000256" key="1">
    <source>
        <dbReference type="ARBA" id="ARBA00001957"/>
    </source>
</evidence>